<evidence type="ECO:0000313" key="4">
    <source>
        <dbReference type="Proteomes" id="UP001147695"/>
    </source>
</evidence>
<feature type="compositionally biased region" description="Polar residues" evidence="2">
    <location>
        <begin position="139"/>
        <end position="153"/>
    </location>
</feature>
<evidence type="ECO:0000256" key="1">
    <source>
        <dbReference type="SAM" id="Coils"/>
    </source>
</evidence>
<dbReference type="AlphaFoldDB" id="A0A9W9QML5"/>
<name>A0A9W9QML5_PENBR</name>
<feature type="region of interest" description="Disordered" evidence="2">
    <location>
        <begin position="1"/>
        <end position="371"/>
    </location>
</feature>
<accession>A0A9W9QML5</accession>
<evidence type="ECO:0000256" key="2">
    <source>
        <dbReference type="SAM" id="MobiDB-lite"/>
    </source>
</evidence>
<feature type="compositionally biased region" description="Polar residues" evidence="2">
    <location>
        <begin position="286"/>
        <end position="311"/>
    </location>
</feature>
<feature type="coiled-coil region" evidence="1">
    <location>
        <begin position="387"/>
        <end position="414"/>
    </location>
</feature>
<feature type="compositionally biased region" description="Polar residues" evidence="2">
    <location>
        <begin position="344"/>
        <end position="353"/>
    </location>
</feature>
<proteinExistence type="predicted"/>
<keyword evidence="1" id="KW-0175">Coiled coil</keyword>
<dbReference type="PANTHER" id="PTHR38701">
    <property type="entry name" value="CHROMOSOME 8, WHOLE GENOME SHOTGUN SEQUENCE"/>
    <property type="match status" value="1"/>
</dbReference>
<protein>
    <submittedName>
        <fullName evidence="3">Uncharacterized protein</fullName>
    </submittedName>
</protein>
<feature type="compositionally biased region" description="Low complexity" evidence="2">
    <location>
        <begin position="236"/>
        <end position="247"/>
    </location>
</feature>
<comment type="caution">
    <text evidence="3">The sequence shown here is derived from an EMBL/GenBank/DDBJ whole genome shotgun (WGS) entry which is preliminary data.</text>
</comment>
<dbReference type="PANTHER" id="PTHR38701:SF1">
    <property type="entry name" value="UP-REGULATED DURING SEPTATION PROTEIN 1 DOMAIN-CONTAINING PROTEIN"/>
    <property type="match status" value="1"/>
</dbReference>
<dbReference type="EMBL" id="JAPZBQ010000003">
    <property type="protein sequence ID" value="KAJ5340075.1"/>
    <property type="molecule type" value="Genomic_DNA"/>
</dbReference>
<gene>
    <name evidence="3" type="ORF">N7452_006803</name>
</gene>
<organism evidence="3 4">
    <name type="scientific">Penicillium brevicompactum</name>
    <dbReference type="NCBI Taxonomy" id="5074"/>
    <lineage>
        <taxon>Eukaryota</taxon>
        <taxon>Fungi</taxon>
        <taxon>Dikarya</taxon>
        <taxon>Ascomycota</taxon>
        <taxon>Pezizomycotina</taxon>
        <taxon>Eurotiomycetes</taxon>
        <taxon>Eurotiomycetidae</taxon>
        <taxon>Eurotiales</taxon>
        <taxon>Aspergillaceae</taxon>
        <taxon>Penicillium</taxon>
    </lineage>
</organism>
<feature type="region of interest" description="Disordered" evidence="2">
    <location>
        <begin position="582"/>
        <end position="603"/>
    </location>
</feature>
<reference evidence="3" key="1">
    <citation type="submission" date="2022-12" db="EMBL/GenBank/DDBJ databases">
        <authorList>
            <person name="Petersen C."/>
        </authorList>
    </citation>
    <scope>NUCLEOTIDE SEQUENCE</scope>
    <source>
        <strain evidence="3">IBT 35673</strain>
    </source>
</reference>
<feature type="compositionally biased region" description="Basic and acidic residues" evidence="2">
    <location>
        <begin position="115"/>
        <end position="131"/>
    </location>
</feature>
<dbReference type="Proteomes" id="UP001147695">
    <property type="component" value="Unassembled WGS sequence"/>
</dbReference>
<sequence length="603" mass="64508">MTYDKQNNGHLAKPFTPTLSAAFHRSQKTPLTPKLASPGAGPGSGLTPRRLAPDNPYSTPSKDDSPAVPAFLSANVTPRSGPRTTRRDGAFASPTNTPPLPSPQTPYSKSTVGYGRRDRSPARGVKPEQSRSLRAKTLTADSQPATRPNSFSDIASGAPLFFHASDARSSHPSEVPTAPRPRPQGQTSPASSFVYANGDQERNSLGDQSSTISATSKRRSGGIGPRPLPAGKPTASSSPRLSSPKLSDAASPPPEDMRTSFLGGHDNGLGIIPRLGSPSSMIGDRSQPSIRHTKSSSVDSNHHSPQPQDSLRASPVIVSGTYSSDGSVPMMSENIPPLRPRIFSNGSSVSTDTYPPAPLSPGKSDGPSEAALNARTERKIMDLEISNSSLLAINRTLEREMRQQKAELRRFRRLSRSGRISMAPSARSFSGVALSVTSEIDEGESEYSTQSPDDNSEISDEDSIVDEGILSPGSLAEHDAKHRANDEKRVMLDLAKHQEVLADSQKMNQSLKRCLGWTEELIKEGQRALEYNVHVQDVELGGRVLAPEEMGEVGEVSRGLLSPSSEYNEIFSPVDSSAEVSFVNSPSIEPPSPLPYVSTEPTI</sequence>
<reference evidence="3" key="2">
    <citation type="journal article" date="2023" name="IMA Fungus">
        <title>Comparative genomic study of the Penicillium genus elucidates a diverse pangenome and 15 lateral gene transfer events.</title>
        <authorList>
            <person name="Petersen C."/>
            <person name="Sorensen T."/>
            <person name="Nielsen M.R."/>
            <person name="Sondergaard T.E."/>
            <person name="Sorensen J.L."/>
            <person name="Fitzpatrick D.A."/>
            <person name="Frisvad J.C."/>
            <person name="Nielsen K.L."/>
        </authorList>
    </citation>
    <scope>NUCLEOTIDE SEQUENCE</scope>
    <source>
        <strain evidence="3">IBT 35673</strain>
    </source>
</reference>
<evidence type="ECO:0000313" key="3">
    <source>
        <dbReference type="EMBL" id="KAJ5340075.1"/>
    </source>
</evidence>
<feature type="region of interest" description="Disordered" evidence="2">
    <location>
        <begin position="439"/>
        <end position="461"/>
    </location>
</feature>
<feature type="compositionally biased region" description="Polar residues" evidence="2">
    <location>
        <begin position="205"/>
        <end position="215"/>
    </location>
</feature>